<dbReference type="Gene3D" id="3.90.420.10">
    <property type="entry name" value="Oxidoreductase, molybdopterin-binding domain"/>
    <property type="match status" value="1"/>
</dbReference>
<dbReference type="InterPro" id="IPR036374">
    <property type="entry name" value="OxRdtase_Mopterin-bd_sf"/>
</dbReference>
<reference evidence="2" key="1">
    <citation type="submission" date="2019-08" db="EMBL/GenBank/DDBJ databases">
        <authorList>
            <person name="Kucharzyk K."/>
            <person name="Murdoch R.W."/>
            <person name="Higgins S."/>
            <person name="Loffler F."/>
        </authorList>
    </citation>
    <scope>NUCLEOTIDE SEQUENCE</scope>
</reference>
<dbReference type="SUPFAM" id="SSF56524">
    <property type="entry name" value="Oxidoreductase molybdopterin-binding domain"/>
    <property type="match status" value="2"/>
</dbReference>
<feature type="region of interest" description="Disordered" evidence="1">
    <location>
        <begin position="242"/>
        <end position="264"/>
    </location>
</feature>
<comment type="caution">
    <text evidence="2">The sequence shown here is derived from an EMBL/GenBank/DDBJ whole genome shotgun (WGS) entry which is preliminary data.</text>
</comment>
<name>A0A644VC77_9ZZZZ</name>
<accession>A0A644VC77</accession>
<feature type="compositionally biased region" description="Low complexity" evidence="1">
    <location>
        <begin position="2563"/>
        <end position="2629"/>
    </location>
</feature>
<feature type="compositionally biased region" description="Low complexity" evidence="1">
    <location>
        <begin position="242"/>
        <end position="256"/>
    </location>
</feature>
<protein>
    <submittedName>
        <fullName evidence="2">Uncharacterized protein</fullName>
    </submittedName>
</protein>
<proteinExistence type="predicted"/>
<evidence type="ECO:0000256" key="1">
    <source>
        <dbReference type="SAM" id="MobiDB-lite"/>
    </source>
</evidence>
<feature type="region of interest" description="Disordered" evidence="1">
    <location>
        <begin position="2563"/>
        <end position="2634"/>
    </location>
</feature>
<gene>
    <name evidence="2" type="ORF">SDC9_34994</name>
</gene>
<dbReference type="EMBL" id="VSSQ01000269">
    <property type="protein sequence ID" value="MPL88964.1"/>
    <property type="molecule type" value="Genomic_DNA"/>
</dbReference>
<evidence type="ECO:0000313" key="2">
    <source>
        <dbReference type="EMBL" id="MPL88964.1"/>
    </source>
</evidence>
<sequence>MIKNTKKEARSAMLYAWKILLVLLCLGLLTGAVSAAEPTTSVEISRIAADGTTVLANATVTFAWMKENLPITGDGITHYGHQGPVLVDNPNYYGDPWDPKEELNLDDAGALRGTSILDLAGLVGGIPENSTVKIIARDGLSRTFSSGYIISPDPSMGPLVLVWDVNGVNVSAAASGGDASDGMRIYFFADDGVFGNYDMFQTMPESDRYNYSSTPSTSYPSTRGLSVQYVDRIKIYTDETEYIPTPTPTETSTPTPTVTPTPGPEYDLPGFDRVVTIDIGQITIPADALGSSSSLKTDTSAGNNSVAAMVYNTFGSDVTFWKGGQTGDKFNLDTLLGKAHKSGGKWYLFVNGAEQSISNWASDLTVTSGQVVELVYDSDTPGAANFTVRMKASDDPMYIYDNVIDITKTGTFTETVNDVAYEIPWYSPAGILKSLDFDAEYRITQKGDLNFNSFTDLQTGKVYAGDWINAYNTDDLSATLPVDAEILPGDVIYIQFGGNKGEIEGSTAVIRAEVYSSGKTATWPLYLNGAVDIPVDKEYFEADASTHARVTYTDSNNDVWNGVPLRVLAGMADDIESVGVSHYTFNSTRAAAGYTITLTNGDGTTSVVNANVLPATRNLDKTYTDDYLIADTLNGVKTALTLVGSSVPAELTDVRSIDLDVSGFEPAVNDWSIDLFGRINGTLADSFLYLAVDSGCAPTHNVTYTDLNGDVYYGMGMSTILGWVDDEHPHSLASETLAGGVTVTFANDAGDKATVDSDIFKDDTKKAIIAVYKNGVKIAPAFIGEVVETADRVTDVSTVTFTNYRIPPEIQGITVIKKTADGTILNQTSISWQEMRDTFPMIGDGTYNYSIQGPVMPDYIGEYGYWDEDEQYPPCGTSDDPRFKVNDQVKGTAVVNLTDLVGGMNAGDQFKITSIDGKSKTFTDGYRYLYNPDPKMGTMFLAWSDDGIDGPNGYNSMFRLFMTSDDTIFSLWDMHESMAEDDWGFYAGDFPTAADFSVYKINKLEIIVGDTDFTYEYTADTGEVEIPASAISGSDISKTAANNSLIGAIYNTLDGAELYYKSGEKGTYFNLNSYDGHTHNEPITDKWYAYINDVEVTESEWDKVTVSGGDTVRLFFDEVSNTTSYNYSIEITAPDKIATVVKGNVTIPKEQITAGIAKEVDNASVIGVLYNTFPGMLFYYGGTSATYFNVESYNGDTHGSPSDNDKWSLSINGVTLGGKTYPDWSLVFVEDKDVVSLMFNNQTAGSTSYYNLTIEMSPVGTVIPIVDGDVVIPAADISGSDVDVTVSGSSLLGVLSGIDGVGFFKGGNQEAYFNLDSYDGHTHKKPITDKWYTYIDGAEVTESNWTTISVSDGQIIRLFFDEASTGKTYEYLFTAKGGAPSGWSVKLINGETEKIITQKEFETLAAKYTAYNCTDEAGIWKGVPLYVLAGMVDDEDAASFNEDLAKIGYSIRVTDSQQKSYSTNFDSALIASDNTILVTNTLNGEPVPELTSNGKPCAPLQMKGVAAGQLIGNIGTIELVDVPEEGKLLFLSGKMERYLTQEQYDGSDHHFVTYGGYTGMPLYTLVSTIDDVETGTPGTYAGGHFTLNTTIISSTPYTILITNADGQTREVAAGEIASGKSGADTYIIAQKEDGSLILTGKSVSTVFEDVRSIELKGEAYQGDNWYILLNGPEFGVYVSQTEIEEMVGCEWHYKTFTDPYTGVVWSGMTLASLVGYVDDSTMPIAANHGGSFNLQLAQNGYTIILTAADGYSAEVDSKALADNKNGFIIANKVDGQDLFRSENLKENQYPLRLVGSETYLDTGDVKTSKFTSVAVGGLVKIELKEFAPAAAAPKLTIEKYDSAGNIVASEEVLWSAIWADPAAYPVIGDGVTKYSFQGLVMEEDGEKIGQGLGWDLEEKYLAGNYKVSNAVKGTAVQDLTDIVGGMNATDEIKFICSLDGWTTTMNSSNIYTPTARQGTAFLAWYADGKTVPEYSQGPRLFFTSDDNVFSHADMYYSLDEAYWHYNSGRASAGGISAQMVDVIKIVPKADIWTIDLNGAINETIDKGYFEAGLTCTFANGTVSDHQAYYTDAKGRVWAGMPLWILTGFVDDENSHVGNSYNRTLALEGYNITVVGDDGSTAVISSRDAFMNSNYIVANTLNGALLGEDDGWPLRLVGANVTGAMQIKGIQSIDLDLRPAAEKELEYNSTVVLKNATLSVDVSGKAYDVSGSSVLGVILESGLKPVINTKKWDIAGILLFDGLIGYENDDYTKWVITVNNETTINGYNDATKSVAVNVFEVKPGDVISGKFIGNDGVTVSQEFSITVEKPQVLTISGPSVLISGVEGTYSFDCPNAAKIMVNFGDGVVQTYTAVDGAVIAKHTYTPTEKRSYQISATAYSSAGGVITDAKYSVTVKLPKAKPADPVVTNTSNVISTPSGNATQISSLIIDGSDLIAPGAIPAILVTDNSSDVPASGSYGQVPENAGLLAVLNISLTNVSNPDNLNYTATFQVFLDKTAVNQLTGNDPTKITAYRNTLVDSIWIQVPLKTSYNQTADTAAEYAYDVETPGFSYFTFAAAAASSSVVPVSPPSSGGDSGDSGSSSVTSTPAATPTPAASTPVPTQTKETPVQTQTSTPTSTGTTAKPTQTGSPVPIFGLLAGLGIGTQILRRK</sequence>
<organism evidence="2">
    <name type="scientific">bioreactor metagenome</name>
    <dbReference type="NCBI Taxonomy" id="1076179"/>
    <lineage>
        <taxon>unclassified sequences</taxon>
        <taxon>metagenomes</taxon>
        <taxon>ecological metagenomes</taxon>
    </lineage>
</organism>